<evidence type="ECO:0000313" key="7">
    <source>
        <dbReference type="Proteomes" id="UP001642464"/>
    </source>
</evidence>
<keyword evidence="7" id="KW-1185">Reference proteome</keyword>
<dbReference type="PANTHER" id="PTHR33546">
    <property type="entry name" value="LARGE, MULTIFUNCTIONAL SECRETED PROTEIN-RELATED"/>
    <property type="match status" value="1"/>
</dbReference>
<comment type="caution">
    <text evidence="6">The sequence shown here is derived from an EMBL/GenBank/DDBJ whole genome shotgun (WGS) entry which is preliminary data.</text>
</comment>
<evidence type="ECO:0000259" key="5">
    <source>
        <dbReference type="PROSITE" id="PS51007"/>
    </source>
</evidence>
<dbReference type="InterPro" id="IPR013427">
    <property type="entry name" value="Haem-bd_dom_put"/>
</dbReference>
<dbReference type="InterPro" id="IPR036909">
    <property type="entry name" value="Cyt_c-like_dom_sf"/>
</dbReference>
<evidence type="ECO:0000256" key="3">
    <source>
        <dbReference type="ARBA" id="ARBA00023004"/>
    </source>
</evidence>
<proteinExistence type="predicted"/>
<organism evidence="6 7">
    <name type="scientific">Durusdinium trenchii</name>
    <dbReference type="NCBI Taxonomy" id="1381693"/>
    <lineage>
        <taxon>Eukaryota</taxon>
        <taxon>Sar</taxon>
        <taxon>Alveolata</taxon>
        <taxon>Dinophyceae</taxon>
        <taxon>Suessiales</taxon>
        <taxon>Symbiodiniaceae</taxon>
        <taxon>Durusdinium</taxon>
    </lineage>
</organism>
<dbReference type="PANTHER" id="PTHR33546:SF1">
    <property type="entry name" value="LARGE, MULTIFUNCTIONAL SECRETED PROTEIN"/>
    <property type="match status" value="1"/>
</dbReference>
<evidence type="ECO:0000256" key="1">
    <source>
        <dbReference type="ARBA" id="ARBA00022617"/>
    </source>
</evidence>
<gene>
    <name evidence="6" type="ORF">SCF082_LOCUS27010</name>
</gene>
<evidence type="ECO:0000256" key="4">
    <source>
        <dbReference type="PROSITE-ProRule" id="PRU00433"/>
    </source>
</evidence>
<dbReference type="Proteomes" id="UP001642464">
    <property type="component" value="Unassembled WGS sequence"/>
</dbReference>
<protein>
    <submittedName>
        <fullName evidence="6">Cytochrome c</fullName>
    </submittedName>
</protein>
<keyword evidence="1 4" id="KW-0349">Heme</keyword>
<reference evidence="6 7" key="1">
    <citation type="submission" date="2024-02" db="EMBL/GenBank/DDBJ databases">
        <authorList>
            <person name="Chen Y."/>
            <person name="Shah S."/>
            <person name="Dougan E. K."/>
            <person name="Thang M."/>
            <person name="Chan C."/>
        </authorList>
    </citation>
    <scope>NUCLEOTIDE SEQUENCE [LARGE SCALE GENOMIC DNA]</scope>
</reference>
<dbReference type="InterPro" id="IPR029475">
    <property type="entry name" value="DUF6807"/>
</dbReference>
<dbReference type="Gene3D" id="1.10.760.10">
    <property type="entry name" value="Cytochrome c-like domain"/>
    <property type="match status" value="1"/>
</dbReference>
<dbReference type="Pfam" id="PF13290">
    <property type="entry name" value="CHB_HEX_C_1"/>
    <property type="match status" value="1"/>
</dbReference>
<dbReference type="NCBIfam" id="TIGR02603">
    <property type="entry name" value="CxxCH_TIGR02603"/>
    <property type="match status" value="1"/>
</dbReference>
<name>A0ABP0MAK2_9DINO</name>
<accession>A0ABP0MAK2</accession>
<sequence length="672" mass="74427">MTYTTDGSTPSPTSPRYQAPLTIDRTTTLKIAVLKGNDIAGRVQTVTYRIEPRRQFVARRFIHAVSTPSGRPYEMDDRGLAPGKRQYTDRDYRIVDVPIELQGLPFLRTANNDDRSSGNRWLTMTSDDPVTLFVGVDARNPEPLAWMRVNASDGFQETGLEIVTTDATFRMYRKEFPAGEIVLGGNTNSPTDSGRGNYLVAFERQLLRPDATPATLPDVLAALPEADPERGRELFLHTRGAGCAKCHALEGVGQLLAPDLSDLGNRAKSPEAIVTSILDPSAVITEGFAQQQVATVDGRVLSGAVIEETGLSLKLVTSKGTIHVVRKAEIEARLGTKLSPMPAGFGRMMSATQVADITAWLLTQKVIGDREGFSFKDEQDRLEISYAGQRIATYLKEHEKLTRPAFVNVRTPGGLLVTRNFPPRVPEDIDPGYQGENGIIHPVMHAGIWISYGDLNGNDYWRLQSRVAFDGYVVQPTGTREEGSFTSRHRYLDHTGEKTVCTETVRYQLRKVDAGILLGIEATYLSEEEDFYFGDQEESGLAVRVASPLRVTGGNGTILNNRGERNGTEIWGKPAKWFDYFGVQSGREVGLMVVSSPANPRPSWLHARDYGVVATNPFPKQPKERREPYIKTWVRKGEPYRLSYAVLIHDRPANQPLDREAAAQQALNLLAP</sequence>
<keyword evidence="2 4" id="KW-0479">Metal-binding</keyword>
<feature type="domain" description="Cytochrome c" evidence="5">
    <location>
        <begin position="226"/>
        <end position="365"/>
    </location>
</feature>
<dbReference type="SUPFAM" id="SSF46626">
    <property type="entry name" value="Cytochrome c"/>
    <property type="match status" value="1"/>
</dbReference>
<keyword evidence="3 4" id="KW-0408">Iron</keyword>
<dbReference type="InterPro" id="IPR059177">
    <property type="entry name" value="GH29D-like_dom"/>
</dbReference>
<dbReference type="PROSITE" id="PS51007">
    <property type="entry name" value="CYTC"/>
    <property type="match status" value="1"/>
</dbReference>
<dbReference type="InterPro" id="IPR009056">
    <property type="entry name" value="Cyt_c-like_dom"/>
</dbReference>
<dbReference type="Pfam" id="PF14100">
    <property type="entry name" value="DUF6807"/>
    <property type="match status" value="1"/>
</dbReference>
<evidence type="ECO:0000313" key="6">
    <source>
        <dbReference type="EMBL" id="CAK9048521.1"/>
    </source>
</evidence>
<dbReference type="EMBL" id="CAXAMM010020748">
    <property type="protein sequence ID" value="CAK9048521.1"/>
    <property type="molecule type" value="Genomic_DNA"/>
</dbReference>
<evidence type="ECO:0000256" key="2">
    <source>
        <dbReference type="ARBA" id="ARBA00022723"/>
    </source>
</evidence>